<sequence length="138" mass="14397">MLSALTLPGPLLAQPVDCDAYARDYADAHVSGDPTDLKVVDRAMEGAVAGGAWRGQSGARRGAVAGGALGVLDTLGNDPAGWRGLYDLAYRLCRNSQSPAAHRPSTLGDPSYRPATQRPQRAVPPFPAPPAAPRQPDN</sequence>
<dbReference type="Proteomes" id="UP001431221">
    <property type="component" value="Unassembled WGS sequence"/>
</dbReference>
<evidence type="ECO:0000256" key="1">
    <source>
        <dbReference type="SAM" id="MobiDB-lite"/>
    </source>
</evidence>
<dbReference type="RefSeq" id="WP_248150863.1">
    <property type="nucleotide sequence ID" value="NZ_JALNMJ010000002.1"/>
</dbReference>
<accession>A0ABT0GPE6</accession>
<proteinExistence type="predicted"/>
<evidence type="ECO:0000313" key="3">
    <source>
        <dbReference type="Proteomes" id="UP001431221"/>
    </source>
</evidence>
<organism evidence="2 3">
    <name type="scientific">Roseibium sediminicola</name>
    <dbReference type="NCBI Taxonomy" id="2933272"/>
    <lineage>
        <taxon>Bacteria</taxon>
        <taxon>Pseudomonadati</taxon>
        <taxon>Pseudomonadota</taxon>
        <taxon>Alphaproteobacteria</taxon>
        <taxon>Hyphomicrobiales</taxon>
        <taxon>Stappiaceae</taxon>
        <taxon>Roseibium</taxon>
    </lineage>
</organism>
<feature type="compositionally biased region" description="Pro residues" evidence="1">
    <location>
        <begin position="122"/>
        <end position="138"/>
    </location>
</feature>
<protein>
    <recommendedName>
        <fullName evidence="4">Lipoprotein</fullName>
    </recommendedName>
</protein>
<reference evidence="2" key="1">
    <citation type="submission" date="2022-04" db="EMBL/GenBank/DDBJ databases">
        <title>Roseibium sp. CAU 1639 isolated from mud.</title>
        <authorList>
            <person name="Kim W."/>
        </authorList>
    </citation>
    <scope>NUCLEOTIDE SEQUENCE</scope>
    <source>
        <strain evidence="2">CAU 1639</strain>
    </source>
</reference>
<keyword evidence="3" id="KW-1185">Reference proteome</keyword>
<evidence type="ECO:0000313" key="2">
    <source>
        <dbReference type="EMBL" id="MCK7611269.1"/>
    </source>
</evidence>
<evidence type="ECO:0008006" key="4">
    <source>
        <dbReference type="Google" id="ProtNLM"/>
    </source>
</evidence>
<feature type="region of interest" description="Disordered" evidence="1">
    <location>
        <begin position="97"/>
        <end position="138"/>
    </location>
</feature>
<comment type="caution">
    <text evidence="2">The sequence shown here is derived from an EMBL/GenBank/DDBJ whole genome shotgun (WGS) entry which is preliminary data.</text>
</comment>
<dbReference type="EMBL" id="JALNMJ010000002">
    <property type="protein sequence ID" value="MCK7611269.1"/>
    <property type="molecule type" value="Genomic_DNA"/>
</dbReference>
<gene>
    <name evidence="2" type="ORF">M0H32_03775</name>
</gene>
<name>A0ABT0GPE6_9HYPH</name>